<proteinExistence type="predicted"/>
<evidence type="ECO:0000313" key="2">
    <source>
        <dbReference type="EMBL" id="KAK1738749.1"/>
    </source>
</evidence>
<dbReference type="AlphaFoldDB" id="A0AAD9DAC0"/>
<reference evidence="2" key="1">
    <citation type="submission" date="2023-06" db="EMBL/GenBank/DDBJ databases">
        <title>Survivors Of The Sea: Transcriptome response of Skeletonema marinoi to long-term dormancy.</title>
        <authorList>
            <person name="Pinder M.I.M."/>
            <person name="Kourtchenko O."/>
            <person name="Robertson E.K."/>
            <person name="Larsson T."/>
            <person name="Maumus F."/>
            <person name="Osuna-Cruz C.M."/>
            <person name="Vancaester E."/>
            <person name="Stenow R."/>
            <person name="Vandepoele K."/>
            <person name="Ploug H."/>
            <person name="Bruchert V."/>
            <person name="Godhe A."/>
            <person name="Topel M."/>
        </authorList>
    </citation>
    <scope>NUCLEOTIDE SEQUENCE</scope>
    <source>
        <strain evidence="2">R05AC</strain>
    </source>
</reference>
<feature type="signal peptide" evidence="1">
    <location>
        <begin position="1"/>
        <end position="17"/>
    </location>
</feature>
<gene>
    <name evidence="2" type="ORF">QTG54_010779</name>
</gene>
<dbReference type="SUPFAM" id="SSF54909">
    <property type="entry name" value="Dimeric alpha+beta barrel"/>
    <property type="match status" value="1"/>
</dbReference>
<dbReference type="Gene3D" id="3.30.70.100">
    <property type="match status" value="1"/>
</dbReference>
<evidence type="ECO:0000256" key="1">
    <source>
        <dbReference type="SAM" id="SignalP"/>
    </source>
</evidence>
<organism evidence="2 3">
    <name type="scientific">Skeletonema marinoi</name>
    <dbReference type="NCBI Taxonomy" id="267567"/>
    <lineage>
        <taxon>Eukaryota</taxon>
        <taxon>Sar</taxon>
        <taxon>Stramenopiles</taxon>
        <taxon>Ochrophyta</taxon>
        <taxon>Bacillariophyta</taxon>
        <taxon>Coscinodiscophyceae</taxon>
        <taxon>Thalassiosirophycidae</taxon>
        <taxon>Thalassiosirales</taxon>
        <taxon>Skeletonemataceae</taxon>
        <taxon>Skeletonema</taxon>
        <taxon>Skeletonema marinoi-dohrnii complex</taxon>
    </lineage>
</organism>
<dbReference type="Proteomes" id="UP001224775">
    <property type="component" value="Unassembled WGS sequence"/>
</dbReference>
<keyword evidence="1" id="KW-0732">Signal</keyword>
<comment type="caution">
    <text evidence="2">The sequence shown here is derived from an EMBL/GenBank/DDBJ whole genome shotgun (WGS) entry which is preliminary data.</text>
</comment>
<evidence type="ECO:0000313" key="3">
    <source>
        <dbReference type="Proteomes" id="UP001224775"/>
    </source>
</evidence>
<evidence type="ECO:0008006" key="4">
    <source>
        <dbReference type="Google" id="ProtNLM"/>
    </source>
</evidence>
<dbReference type="InterPro" id="IPR011008">
    <property type="entry name" value="Dimeric_a/b-barrel"/>
</dbReference>
<sequence length="160" mass="17817">MKLSVIINTITIACASAFAPISPTKTHTSLTMTWRDDNIITLVPKFKIHEGKKEEYMKVLPKFLEKVKANEQDTCVFYGFVGPTEDDLVICREGYNSADGLLKHLANVDAELKAALENADIIELNVQGPPAELEKLKEPLAAFNPTYYPLIEGSFRSTKN</sequence>
<keyword evidence="3" id="KW-1185">Reference proteome</keyword>
<protein>
    <recommendedName>
        <fullName evidence="4">ABM domain-containing protein</fullName>
    </recommendedName>
</protein>
<dbReference type="EMBL" id="JATAAI010000020">
    <property type="protein sequence ID" value="KAK1738749.1"/>
    <property type="molecule type" value="Genomic_DNA"/>
</dbReference>
<accession>A0AAD9DAC0</accession>
<feature type="chain" id="PRO_5042156047" description="ABM domain-containing protein" evidence="1">
    <location>
        <begin position="18"/>
        <end position="160"/>
    </location>
</feature>
<name>A0AAD9DAC0_9STRA</name>